<dbReference type="EMBL" id="AP021879">
    <property type="protein sequence ID" value="BBO90542.1"/>
    <property type="molecule type" value="Genomic_DNA"/>
</dbReference>
<keyword evidence="3" id="KW-1185">Reference proteome</keyword>
<dbReference type="AlphaFoldDB" id="A0A5K8AD01"/>
<name>A0A5K8AD01_9BACT</name>
<gene>
    <name evidence="2" type="ORF">DSCOOX_37220</name>
</gene>
<evidence type="ECO:0000256" key="1">
    <source>
        <dbReference type="SAM" id="MobiDB-lite"/>
    </source>
</evidence>
<feature type="region of interest" description="Disordered" evidence="1">
    <location>
        <begin position="1"/>
        <end position="75"/>
    </location>
</feature>
<protein>
    <submittedName>
        <fullName evidence="2">Uncharacterized protein</fullName>
    </submittedName>
</protein>
<organism evidence="2 3">
    <name type="scientific">Desulfosarcina ovata subsp. ovata</name>
    <dbReference type="NCBI Taxonomy" id="2752305"/>
    <lineage>
        <taxon>Bacteria</taxon>
        <taxon>Pseudomonadati</taxon>
        <taxon>Thermodesulfobacteriota</taxon>
        <taxon>Desulfobacteria</taxon>
        <taxon>Desulfobacterales</taxon>
        <taxon>Desulfosarcinaceae</taxon>
        <taxon>Desulfosarcina</taxon>
    </lineage>
</organism>
<proteinExistence type="predicted"/>
<sequence>MSSALELAEKTQLHLPDSTVEKSKPYANQKNYNRATAAGHEGMRQNPQNRGGGAPDLMEGREPALRLPGFPRPGP</sequence>
<evidence type="ECO:0000313" key="2">
    <source>
        <dbReference type="EMBL" id="BBO90542.1"/>
    </source>
</evidence>
<reference evidence="2 3" key="1">
    <citation type="submission" date="2019-11" db="EMBL/GenBank/DDBJ databases">
        <title>Comparative genomics of hydrocarbon-degrading Desulfosarcina strains.</title>
        <authorList>
            <person name="Watanabe M."/>
            <person name="Kojima H."/>
            <person name="Fukui M."/>
        </authorList>
    </citation>
    <scope>NUCLEOTIDE SEQUENCE [LARGE SCALE GENOMIC DNA]</scope>
    <source>
        <strain evidence="3">oXyS1</strain>
    </source>
</reference>
<dbReference type="Proteomes" id="UP000422108">
    <property type="component" value="Chromosome"/>
</dbReference>
<evidence type="ECO:0000313" key="3">
    <source>
        <dbReference type="Proteomes" id="UP000422108"/>
    </source>
</evidence>
<accession>A0A5K8AD01</accession>